<feature type="compositionally biased region" description="Basic and acidic residues" evidence="1">
    <location>
        <begin position="1"/>
        <end position="11"/>
    </location>
</feature>
<evidence type="ECO:0000256" key="1">
    <source>
        <dbReference type="SAM" id="MobiDB-lite"/>
    </source>
</evidence>
<dbReference type="Proteomes" id="UP000092666">
    <property type="component" value="Unassembled WGS sequence"/>
</dbReference>
<feature type="transmembrane region" description="Helical" evidence="2">
    <location>
        <begin position="125"/>
        <end position="145"/>
    </location>
</feature>
<name>A0A1B9H2I5_9TREE</name>
<keyword evidence="2" id="KW-1133">Transmembrane helix</keyword>
<feature type="compositionally biased region" description="Basic residues" evidence="1">
    <location>
        <begin position="14"/>
        <end position="24"/>
    </location>
</feature>
<proteinExistence type="predicted"/>
<protein>
    <submittedName>
        <fullName evidence="3">Uncharacterized protein</fullName>
    </submittedName>
</protein>
<reference evidence="4" key="2">
    <citation type="submission" date="2013-12" db="EMBL/GenBank/DDBJ databases">
        <title>Evolution of pathogenesis and genome organization in the Tremellales.</title>
        <authorList>
            <person name="Cuomo C."/>
            <person name="Litvintseva A."/>
            <person name="Heitman J."/>
            <person name="Chen Y."/>
            <person name="Sun S."/>
            <person name="Springer D."/>
            <person name="Dromer F."/>
            <person name="Young S."/>
            <person name="Zeng Q."/>
            <person name="Chapman S."/>
            <person name="Gujja S."/>
            <person name="Saif S."/>
            <person name="Birren B."/>
        </authorList>
    </citation>
    <scope>NUCLEOTIDE SEQUENCE [LARGE SCALE GENOMIC DNA]</scope>
    <source>
        <strain evidence="4">BCC8398</strain>
    </source>
</reference>
<feature type="region of interest" description="Disordered" evidence="1">
    <location>
        <begin position="74"/>
        <end position="94"/>
    </location>
</feature>
<feature type="region of interest" description="Disordered" evidence="1">
    <location>
        <begin position="1"/>
        <end position="29"/>
    </location>
</feature>
<feature type="transmembrane region" description="Helical" evidence="2">
    <location>
        <begin position="263"/>
        <end position="282"/>
    </location>
</feature>
<organism evidence="3 4">
    <name type="scientific">Kwoniella heveanensis BCC8398</name>
    <dbReference type="NCBI Taxonomy" id="1296120"/>
    <lineage>
        <taxon>Eukaryota</taxon>
        <taxon>Fungi</taxon>
        <taxon>Dikarya</taxon>
        <taxon>Basidiomycota</taxon>
        <taxon>Agaricomycotina</taxon>
        <taxon>Tremellomycetes</taxon>
        <taxon>Tremellales</taxon>
        <taxon>Cryptococcaceae</taxon>
        <taxon>Kwoniella</taxon>
    </lineage>
</organism>
<evidence type="ECO:0000313" key="3">
    <source>
        <dbReference type="EMBL" id="OCF37483.1"/>
    </source>
</evidence>
<keyword evidence="2" id="KW-0472">Membrane</keyword>
<dbReference type="EMBL" id="KV700122">
    <property type="protein sequence ID" value="OCF37483.1"/>
    <property type="molecule type" value="Genomic_DNA"/>
</dbReference>
<evidence type="ECO:0000256" key="2">
    <source>
        <dbReference type="SAM" id="Phobius"/>
    </source>
</evidence>
<dbReference type="AlphaFoldDB" id="A0A1B9H2I5"/>
<keyword evidence="4" id="KW-1185">Reference proteome</keyword>
<keyword evidence="2" id="KW-0812">Transmembrane</keyword>
<sequence>MAPYRYRHESPFKAARRRGGRRRSRSVDEESLIGLVQSNRFSSDSLPSQYSQLSANKPLSGQRLNYDAKQADLSVRGHNGNDPGKTTPGDEERDKAAPLAAIDQANSDTFNSIVRPPVLSKRLLIGWRICILLPFLAAGCLLYLLTCSAPSWRSDWSVVKVKLEKNEWTPIYQHGKMLSGGGENIEIADQEGGSTTEDGDNGRGGGWLSVNMWGWCLQDASASETICSGENMWFDLDELLGEESSRSSAPSGDDFNFLLTHGLVIHGFGMLAAMMALIPIGLNTFRMIRAKDPTYVIDRCLKSSVADNLTNHTVKSG</sequence>
<dbReference type="STRING" id="1296120.A0A1B9H2I5"/>
<gene>
    <name evidence="3" type="ORF">I316_00607</name>
</gene>
<evidence type="ECO:0000313" key="4">
    <source>
        <dbReference type="Proteomes" id="UP000092666"/>
    </source>
</evidence>
<reference evidence="3 4" key="1">
    <citation type="submission" date="2013-07" db="EMBL/GenBank/DDBJ databases">
        <title>The Genome Sequence of Cryptococcus heveanensis BCC8398.</title>
        <authorList>
            <consortium name="The Broad Institute Genome Sequencing Platform"/>
            <person name="Cuomo C."/>
            <person name="Litvintseva A."/>
            <person name="Chen Y."/>
            <person name="Heitman J."/>
            <person name="Sun S."/>
            <person name="Springer D."/>
            <person name="Dromer F."/>
            <person name="Young S.K."/>
            <person name="Zeng Q."/>
            <person name="Gargeya S."/>
            <person name="Fitzgerald M."/>
            <person name="Abouelleil A."/>
            <person name="Alvarado L."/>
            <person name="Berlin A.M."/>
            <person name="Chapman S.B."/>
            <person name="Dewar J."/>
            <person name="Goldberg J."/>
            <person name="Griggs A."/>
            <person name="Gujja S."/>
            <person name="Hansen M."/>
            <person name="Howarth C."/>
            <person name="Imamovic A."/>
            <person name="Larimer J."/>
            <person name="McCowan C."/>
            <person name="Murphy C."/>
            <person name="Pearson M."/>
            <person name="Priest M."/>
            <person name="Roberts A."/>
            <person name="Saif S."/>
            <person name="Shea T."/>
            <person name="Sykes S."/>
            <person name="Wortman J."/>
            <person name="Nusbaum C."/>
            <person name="Birren B."/>
        </authorList>
    </citation>
    <scope>NUCLEOTIDE SEQUENCE [LARGE SCALE GENOMIC DNA]</scope>
    <source>
        <strain evidence="3 4">BCC8398</strain>
    </source>
</reference>
<dbReference type="OrthoDB" id="2564768at2759"/>
<accession>A0A1B9H2I5</accession>